<dbReference type="PANTHER" id="PTHR33597:SF11">
    <property type="entry name" value="OS07G0620600 PROTEIN"/>
    <property type="match status" value="1"/>
</dbReference>
<dbReference type="AlphaFoldDB" id="A0AAN8VRB3"/>
<keyword evidence="3" id="KW-1185">Reference proteome</keyword>
<accession>A0AAN8VRB3</accession>
<name>A0AAN8VRB3_9MAGN</name>
<dbReference type="Pfam" id="PF25276">
    <property type="entry name" value="DUF7870"/>
    <property type="match status" value="1"/>
</dbReference>
<sequence>MEAERSGQLLLLWCKIRSTRVALVGGNHTAALYRKLSLGMDFDHGFRPRNHNRRNKNKGVNGDFIESNSNTLLVIRLPHSRVLSVVARSLFLGVIIITFPWFESIVEGPSANLSDFGSGSDSFDLKLWDLISHDLADEGLIKKEHKGLVISYGFKNFNPHFKFLTESQIEMLILSNLEHKSAIPDGTFDFAITSRLEDLMFVDHVMRIGSIVAFLIDDNSLNGFREPLNYKIVYLRRFNSTIVALRKISMDCEKRSSQIKHRLCGLVSEAKRTALQGLESPLLEPPRPALTLTSSNKYSEEIRFLPNLMGDSLDSYRRRVFINSGLEEKSNESLNWFLENYPTMNQVFELYNLAMVRPGTLESSRTGVLEWLMNNVVEEDYVVMKAEVDLVEELINGKVICLVDELFMECKNQWGKDENNKSKRAYWECLAIYGRLRDEGVAVHQWWL</sequence>
<protein>
    <recommendedName>
        <fullName evidence="1">DUF7870 domain-containing protein</fullName>
    </recommendedName>
</protein>
<proteinExistence type="predicted"/>
<dbReference type="PANTHER" id="PTHR33597">
    <property type="entry name" value="OS02G0760400 PROTEIN"/>
    <property type="match status" value="1"/>
</dbReference>
<feature type="domain" description="DUF7870" evidence="1">
    <location>
        <begin position="275"/>
        <end position="447"/>
    </location>
</feature>
<organism evidence="2 3">
    <name type="scientific">Dillenia turbinata</name>
    <dbReference type="NCBI Taxonomy" id="194707"/>
    <lineage>
        <taxon>Eukaryota</taxon>
        <taxon>Viridiplantae</taxon>
        <taxon>Streptophyta</taxon>
        <taxon>Embryophyta</taxon>
        <taxon>Tracheophyta</taxon>
        <taxon>Spermatophyta</taxon>
        <taxon>Magnoliopsida</taxon>
        <taxon>eudicotyledons</taxon>
        <taxon>Gunneridae</taxon>
        <taxon>Pentapetalae</taxon>
        <taxon>Dilleniales</taxon>
        <taxon>Dilleniaceae</taxon>
        <taxon>Dillenia</taxon>
    </lineage>
</organism>
<evidence type="ECO:0000313" key="3">
    <source>
        <dbReference type="Proteomes" id="UP001370490"/>
    </source>
</evidence>
<gene>
    <name evidence="2" type="ORF">RJ641_034422</name>
</gene>
<evidence type="ECO:0000259" key="1">
    <source>
        <dbReference type="Pfam" id="PF25276"/>
    </source>
</evidence>
<dbReference type="Proteomes" id="UP001370490">
    <property type="component" value="Unassembled WGS sequence"/>
</dbReference>
<dbReference type="EMBL" id="JBAMMX010000008">
    <property type="protein sequence ID" value="KAK6934267.1"/>
    <property type="molecule type" value="Genomic_DNA"/>
</dbReference>
<evidence type="ECO:0000313" key="2">
    <source>
        <dbReference type="EMBL" id="KAK6934267.1"/>
    </source>
</evidence>
<dbReference type="InterPro" id="IPR057192">
    <property type="entry name" value="DUF7870"/>
</dbReference>
<reference evidence="2 3" key="1">
    <citation type="submission" date="2023-12" db="EMBL/GenBank/DDBJ databases">
        <title>A high-quality genome assembly for Dillenia turbinata (Dilleniales).</title>
        <authorList>
            <person name="Chanderbali A."/>
        </authorList>
    </citation>
    <scope>NUCLEOTIDE SEQUENCE [LARGE SCALE GENOMIC DNA]</scope>
    <source>
        <strain evidence="2">LSX21</strain>
        <tissue evidence="2">Leaf</tissue>
    </source>
</reference>
<comment type="caution">
    <text evidence="2">The sequence shown here is derived from an EMBL/GenBank/DDBJ whole genome shotgun (WGS) entry which is preliminary data.</text>
</comment>